<name>A0A2W4S5X9_9GAMM</name>
<evidence type="ECO:0000256" key="1">
    <source>
        <dbReference type="ARBA" id="ARBA00022448"/>
    </source>
</evidence>
<dbReference type="AlphaFoldDB" id="A0A2W4S5X9"/>
<dbReference type="GO" id="GO:0030313">
    <property type="term" value="C:cell envelope"/>
    <property type="evidence" value="ECO:0007669"/>
    <property type="project" value="TreeGrafter"/>
</dbReference>
<reference evidence="3 4" key="1">
    <citation type="journal article" date="2018" name="Aquat. Microb. Ecol.">
        <title>Gammaproteobacterial methanotrophs dominate.</title>
        <authorList>
            <person name="Rissanen A.J."/>
            <person name="Saarenheimo J."/>
            <person name="Tiirola M."/>
            <person name="Peura S."/>
            <person name="Aalto S.L."/>
            <person name="Karvinen A."/>
            <person name="Nykanen H."/>
        </authorList>
    </citation>
    <scope>NUCLEOTIDE SEQUENCE [LARGE SCALE GENOMIC DNA]</scope>
    <source>
        <strain evidence="3">AMbin10</strain>
    </source>
</reference>
<sequence length="298" mass="33062">MLSPDRQRKSGLKTKALAAFSLNIVSLAYGRVLDIRPLLELRSRHRSAQSELAIAEAALRVARKNHDRLEKLHRASIIATRDLIQAESQLASDQARQEAAVRHIREVREEALQAWGEAVCKLAVETDSRLLQNLLNHSSVLVLIALPANQSMPVKTQTIGIAPTGEKGKPRPAHLLAPAPKTEEATQGETWFFEASSDGLRTGMRLDASIPLSSQSTQGVLIPSSAIVWHEGRPWVFVRTGVDRFNRRLVGMHRELGEDWFVNDGFARDEVAVVVGAQMLLSEEQRHNTPKSDESKDD</sequence>
<organism evidence="3 4">
    <name type="scientific">Candidatus Methylumidiphilus alinenensis</name>
    <dbReference type="NCBI Taxonomy" id="2202197"/>
    <lineage>
        <taxon>Bacteria</taxon>
        <taxon>Pseudomonadati</taxon>
        <taxon>Pseudomonadota</taxon>
        <taxon>Gammaproteobacteria</taxon>
        <taxon>Methylococcales</taxon>
        <taxon>Candidatus Methylumidiphilus</taxon>
    </lineage>
</organism>
<evidence type="ECO:0008006" key="5">
    <source>
        <dbReference type="Google" id="ProtNLM"/>
    </source>
</evidence>
<keyword evidence="2" id="KW-0175">Coiled coil</keyword>
<protein>
    <recommendedName>
        <fullName evidence="5">RND efflux pump membrane fusion protein barrel-sandwich domain-containing protein</fullName>
    </recommendedName>
</protein>
<evidence type="ECO:0000313" key="4">
    <source>
        <dbReference type="Proteomes" id="UP000249396"/>
    </source>
</evidence>
<dbReference type="SUPFAM" id="SSF56954">
    <property type="entry name" value="Outer membrane efflux proteins (OEP)"/>
    <property type="match status" value="1"/>
</dbReference>
<dbReference type="EMBL" id="QJPH01000581">
    <property type="protein sequence ID" value="PZN69304.1"/>
    <property type="molecule type" value="Genomic_DNA"/>
</dbReference>
<dbReference type="Gene3D" id="2.40.420.20">
    <property type="match status" value="1"/>
</dbReference>
<keyword evidence="1" id="KW-0813">Transport</keyword>
<dbReference type="Proteomes" id="UP000249396">
    <property type="component" value="Unassembled WGS sequence"/>
</dbReference>
<dbReference type="GO" id="GO:0060003">
    <property type="term" value="P:copper ion export"/>
    <property type="evidence" value="ECO:0007669"/>
    <property type="project" value="TreeGrafter"/>
</dbReference>
<dbReference type="GO" id="GO:0015679">
    <property type="term" value="P:plasma membrane copper ion transport"/>
    <property type="evidence" value="ECO:0007669"/>
    <property type="project" value="TreeGrafter"/>
</dbReference>
<dbReference type="PANTHER" id="PTHR30097:SF4">
    <property type="entry name" value="SLR6042 PROTEIN"/>
    <property type="match status" value="1"/>
</dbReference>
<gene>
    <name evidence="3" type="ORF">DM484_29925</name>
</gene>
<comment type="caution">
    <text evidence="3">The sequence shown here is derived from an EMBL/GenBank/DDBJ whole genome shotgun (WGS) entry which is preliminary data.</text>
</comment>
<feature type="coiled-coil region" evidence="2">
    <location>
        <begin position="38"/>
        <end position="72"/>
    </location>
</feature>
<proteinExistence type="predicted"/>
<dbReference type="InterPro" id="IPR051909">
    <property type="entry name" value="MFP_Cation_Efflux"/>
</dbReference>
<accession>A0A2W4S5X9</accession>
<evidence type="ECO:0000256" key="2">
    <source>
        <dbReference type="SAM" id="Coils"/>
    </source>
</evidence>
<dbReference type="PANTHER" id="PTHR30097">
    <property type="entry name" value="CATION EFFLUX SYSTEM PROTEIN CUSB"/>
    <property type="match status" value="1"/>
</dbReference>
<evidence type="ECO:0000313" key="3">
    <source>
        <dbReference type="EMBL" id="PZN69304.1"/>
    </source>
</evidence>
<dbReference type="Gene3D" id="1.10.287.470">
    <property type="entry name" value="Helix hairpin bin"/>
    <property type="match status" value="1"/>
</dbReference>